<evidence type="ECO:0000259" key="9">
    <source>
        <dbReference type="PROSITE" id="PS50259"/>
    </source>
</evidence>
<dbReference type="Pfam" id="PF00003">
    <property type="entry name" value="7tm_3"/>
    <property type="match status" value="1"/>
</dbReference>
<dbReference type="PANTHER" id="PTHR24060">
    <property type="entry name" value="METABOTROPIC GLUTAMATE RECEPTOR"/>
    <property type="match status" value="1"/>
</dbReference>
<evidence type="ECO:0000256" key="4">
    <source>
        <dbReference type="ARBA" id="ARBA00023136"/>
    </source>
</evidence>
<keyword evidence="6" id="KW-0325">Glycoprotein</keyword>
<keyword evidence="2 7" id="KW-0812">Transmembrane</keyword>
<keyword evidence="4 7" id="KW-0472">Membrane</keyword>
<dbReference type="GO" id="GO:0016020">
    <property type="term" value="C:membrane"/>
    <property type="evidence" value="ECO:0007669"/>
    <property type="project" value="UniProtKB-SubCell"/>
</dbReference>
<dbReference type="InterPro" id="IPR017978">
    <property type="entry name" value="GPCR_3_C"/>
</dbReference>
<feature type="domain" description="G-protein coupled receptors family 3 profile" evidence="9">
    <location>
        <begin position="559"/>
        <end position="835"/>
    </location>
</feature>
<dbReference type="OrthoDB" id="5984008at2759"/>
<evidence type="ECO:0000256" key="5">
    <source>
        <dbReference type="ARBA" id="ARBA00023170"/>
    </source>
</evidence>
<protein>
    <submittedName>
        <fullName evidence="10">Metabotropic glutamate receptor 4like [Chrysemys picta]</fullName>
    </submittedName>
</protein>
<feature type="transmembrane region" description="Helical" evidence="7">
    <location>
        <begin position="672"/>
        <end position="694"/>
    </location>
</feature>
<feature type="transmembrane region" description="Helical" evidence="7">
    <location>
        <begin position="559"/>
        <end position="585"/>
    </location>
</feature>
<dbReference type="PROSITE" id="PS50259">
    <property type="entry name" value="G_PROTEIN_RECEP_F3_4"/>
    <property type="match status" value="1"/>
</dbReference>
<keyword evidence="3 7" id="KW-1133">Transmembrane helix</keyword>
<evidence type="ECO:0000256" key="6">
    <source>
        <dbReference type="ARBA" id="ARBA00023180"/>
    </source>
</evidence>
<evidence type="ECO:0000256" key="2">
    <source>
        <dbReference type="ARBA" id="ARBA00022692"/>
    </source>
</evidence>
<organism evidence="10">
    <name type="scientific">Lepeophtheirus salmonis</name>
    <name type="common">Salmon louse</name>
    <name type="synonym">Caligus salmonis</name>
    <dbReference type="NCBI Taxonomy" id="72036"/>
    <lineage>
        <taxon>Eukaryota</taxon>
        <taxon>Metazoa</taxon>
        <taxon>Ecdysozoa</taxon>
        <taxon>Arthropoda</taxon>
        <taxon>Crustacea</taxon>
        <taxon>Multicrustacea</taxon>
        <taxon>Hexanauplia</taxon>
        <taxon>Copepoda</taxon>
        <taxon>Siphonostomatoida</taxon>
        <taxon>Caligidae</taxon>
        <taxon>Lepeophtheirus</taxon>
    </lineage>
</organism>
<dbReference type="InterPro" id="IPR000337">
    <property type="entry name" value="GPCR_3"/>
</dbReference>
<feature type="transmembrane region" description="Helical" evidence="7">
    <location>
        <begin position="630"/>
        <end position="651"/>
    </location>
</feature>
<feature type="transmembrane region" description="Helical" evidence="7">
    <location>
        <begin position="597"/>
        <end position="618"/>
    </location>
</feature>
<dbReference type="AlphaFoldDB" id="A0A0K2T2I7"/>
<evidence type="ECO:0000313" key="10">
    <source>
        <dbReference type="EMBL" id="CDW19646.1"/>
    </source>
</evidence>
<dbReference type="Gene3D" id="3.40.50.2300">
    <property type="match status" value="2"/>
</dbReference>
<evidence type="ECO:0000256" key="7">
    <source>
        <dbReference type="SAM" id="Phobius"/>
    </source>
</evidence>
<keyword evidence="5 10" id="KW-0675">Receptor</keyword>
<feature type="transmembrane region" description="Helical" evidence="7">
    <location>
        <begin position="752"/>
        <end position="773"/>
    </location>
</feature>
<feature type="transmembrane region" description="Helical" evidence="7">
    <location>
        <begin position="793"/>
        <end position="813"/>
    </location>
</feature>
<dbReference type="InterPro" id="IPR050726">
    <property type="entry name" value="mGluR"/>
</dbReference>
<sequence>MIQYLLYILVFVQANSLTLGQSRCPDIEGVPKYDDPPFIYKSGVTAQKTITLLSMFPIHEIGCKKILSVKNYNGLQRARAMLYALEKVNERVASGNRSVAIDAVIYSTCSNQISSVGTTAHFINTFPIGQIGGFVGCSYSSTSVEVSKILQAYNISMISYAATSKDLSNKFNHPLFGRTLPSDSAQARVVFDLTQELGWTSVTILVSERSKYSESLRDAFYEANKLSTKKMHICSVENFPKSIDNFEDKIHFDDIIHRILQSKVDGFIGFVTADTKQAIFDHLNVMNIDHYANIRFIGTDSWDISFNPSKKLSQIFENSYVVLPESPNSALKVPLGKRIRKEFHYDNVPIVEANGNNWMNAFYDDFYTKPCKEDRDCMKKQFNSLKLDTKIDFAADTILVYSNAFERGKNEDFTKRSFFWDYVMVDDYDDISKMNFQFEPCTGDRIVSYSVYRLNKFGEYEKIGSTHHDLDQVGMLDTFPATFARMQCRPECDLADGQYEDFHSVSDCCYSCAYLSYRHFRPSLGQQEECNVGEWPNATDHYRSCYPLIDAGLNLSDPWVIVSLFLASIGICITSSVICIGVQFRKHPVFKSASMEMAYFIWAGVLICHLNTFFIILVPSGTLSCSIERFTRTIGYTVFLSALLLKTHRIFKIFIGQFQDIDSNLRWIKPKYQIITAFCLILIQFIIVCIWLGIEPPRPFSVYPGERHVKLCITGAGSTSLAQLYNIGICVVTTAYSFLSRNVPQKFNESRFINITMYSICIGWPIEFLSKSFLRNISSDNIHQRGFHPEKNIGISTLVTSLCATFVIIFLFSNKIYVIFKKRKEGENTQKREGSKLITMKSMEL</sequence>
<evidence type="ECO:0000256" key="1">
    <source>
        <dbReference type="ARBA" id="ARBA00004141"/>
    </source>
</evidence>
<feature type="signal peptide" evidence="8">
    <location>
        <begin position="1"/>
        <end position="20"/>
    </location>
</feature>
<dbReference type="EMBL" id="HACA01002285">
    <property type="protein sequence ID" value="CDW19646.1"/>
    <property type="molecule type" value="Transcribed_RNA"/>
</dbReference>
<dbReference type="InterPro" id="IPR028082">
    <property type="entry name" value="Peripla_BP_I"/>
</dbReference>
<keyword evidence="8" id="KW-0732">Signal</keyword>
<proteinExistence type="predicted"/>
<reference evidence="10" key="1">
    <citation type="submission" date="2014-05" db="EMBL/GenBank/DDBJ databases">
        <authorList>
            <person name="Chronopoulou M."/>
        </authorList>
    </citation>
    <scope>NUCLEOTIDE SEQUENCE</scope>
    <source>
        <tissue evidence="10">Whole organism</tissue>
    </source>
</reference>
<dbReference type="GO" id="GO:0004930">
    <property type="term" value="F:G protein-coupled receptor activity"/>
    <property type="evidence" value="ECO:0007669"/>
    <property type="project" value="InterPro"/>
</dbReference>
<accession>A0A0K2T2I7</accession>
<comment type="subcellular location">
    <subcellularLocation>
        <location evidence="1">Membrane</location>
        <topology evidence="1">Multi-pass membrane protein</topology>
    </subcellularLocation>
</comment>
<dbReference type="SUPFAM" id="SSF53822">
    <property type="entry name" value="Periplasmic binding protein-like I"/>
    <property type="match status" value="1"/>
</dbReference>
<evidence type="ECO:0000256" key="3">
    <source>
        <dbReference type="ARBA" id="ARBA00022989"/>
    </source>
</evidence>
<dbReference type="Pfam" id="PF01094">
    <property type="entry name" value="ANF_receptor"/>
    <property type="match status" value="1"/>
</dbReference>
<name>A0A0K2T2I7_LEPSM</name>
<dbReference type="PRINTS" id="PR00248">
    <property type="entry name" value="GPCRMGR"/>
</dbReference>
<feature type="transmembrane region" description="Helical" evidence="7">
    <location>
        <begin position="723"/>
        <end position="740"/>
    </location>
</feature>
<feature type="chain" id="PRO_5005487337" evidence="8">
    <location>
        <begin position="21"/>
        <end position="845"/>
    </location>
</feature>
<evidence type="ECO:0000256" key="8">
    <source>
        <dbReference type="SAM" id="SignalP"/>
    </source>
</evidence>
<dbReference type="InterPro" id="IPR001828">
    <property type="entry name" value="ANF_lig-bd_rcpt"/>
</dbReference>